<gene>
    <name evidence="2" type="ORF">F5X68DRAFT_195654</name>
</gene>
<evidence type="ECO:0000313" key="2">
    <source>
        <dbReference type="EMBL" id="KAH6663315.1"/>
    </source>
</evidence>
<dbReference type="EMBL" id="JAGSXJ010000043">
    <property type="protein sequence ID" value="KAH6663315.1"/>
    <property type="molecule type" value="Genomic_DNA"/>
</dbReference>
<dbReference type="InterPro" id="IPR050982">
    <property type="entry name" value="Auxin_biosynth/cation_transpt"/>
</dbReference>
<dbReference type="InterPro" id="IPR032710">
    <property type="entry name" value="NTF2-like_dom_sf"/>
</dbReference>
<keyword evidence="3" id="KW-1185">Reference proteome</keyword>
<proteinExistence type="predicted"/>
<dbReference type="AlphaFoldDB" id="A0A9P8V0H2"/>
<dbReference type="Gene3D" id="3.50.50.60">
    <property type="entry name" value="FAD/NAD(P)-binding domain"/>
    <property type="match status" value="2"/>
</dbReference>
<evidence type="ECO:0000256" key="1">
    <source>
        <dbReference type="ARBA" id="ARBA00023002"/>
    </source>
</evidence>
<dbReference type="SUPFAM" id="SSF51905">
    <property type="entry name" value="FAD/NAD(P)-binding domain"/>
    <property type="match status" value="2"/>
</dbReference>
<name>A0A9P8V0H2_9PEZI</name>
<dbReference type="OrthoDB" id="74360at2759"/>
<dbReference type="GO" id="GO:0050660">
    <property type="term" value="F:flavin adenine dinucleotide binding"/>
    <property type="evidence" value="ECO:0007669"/>
    <property type="project" value="TreeGrafter"/>
</dbReference>
<accession>A0A9P8V0H2</accession>
<dbReference type="PRINTS" id="PR00411">
    <property type="entry name" value="PNDRDTASEI"/>
</dbReference>
<organism evidence="2 3">
    <name type="scientific">Plectosphaerella plurivora</name>
    <dbReference type="NCBI Taxonomy" id="936078"/>
    <lineage>
        <taxon>Eukaryota</taxon>
        <taxon>Fungi</taxon>
        <taxon>Dikarya</taxon>
        <taxon>Ascomycota</taxon>
        <taxon>Pezizomycotina</taxon>
        <taxon>Sordariomycetes</taxon>
        <taxon>Hypocreomycetidae</taxon>
        <taxon>Glomerellales</taxon>
        <taxon>Plectosphaerellaceae</taxon>
        <taxon>Plectosphaerella</taxon>
    </lineage>
</organism>
<protein>
    <submittedName>
        <fullName evidence="2">Flavin-containing monooxygenase</fullName>
    </submittedName>
</protein>
<comment type="caution">
    <text evidence="2">The sequence shown here is derived from an EMBL/GenBank/DDBJ whole genome shotgun (WGS) entry which is preliminary data.</text>
</comment>
<evidence type="ECO:0000313" key="3">
    <source>
        <dbReference type="Proteomes" id="UP000770015"/>
    </source>
</evidence>
<dbReference type="Gene3D" id="3.10.450.50">
    <property type="match status" value="1"/>
</dbReference>
<reference evidence="2" key="1">
    <citation type="journal article" date="2021" name="Nat. Commun.">
        <title>Genetic determinants of endophytism in the Arabidopsis root mycobiome.</title>
        <authorList>
            <person name="Mesny F."/>
            <person name="Miyauchi S."/>
            <person name="Thiergart T."/>
            <person name="Pickel B."/>
            <person name="Atanasova L."/>
            <person name="Karlsson M."/>
            <person name="Huettel B."/>
            <person name="Barry K.W."/>
            <person name="Haridas S."/>
            <person name="Chen C."/>
            <person name="Bauer D."/>
            <person name="Andreopoulos W."/>
            <person name="Pangilinan J."/>
            <person name="LaButti K."/>
            <person name="Riley R."/>
            <person name="Lipzen A."/>
            <person name="Clum A."/>
            <person name="Drula E."/>
            <person name="Henrissat B."/>
            <person name="Kohler A."/>
            <person name="Grigoriev I.V."/>
            <person name="Martin F.M."/>
            <person name="Hacquard S."/>
        </authorList>
    </citation>
    <scope>NUCLEOTIDE SEQUENCE</scope>
    <source>
        <strain evidence="2">MPI-SDFR-AT-0117</strain>
    </source>
</reference>
<dbReference type="SUPFAM" id="SSF54427">
    <property type="entry name" value="NTF2-like"/>
    <property type="match status" value="1"/>
</dbReference>
<dbReference type="Pfam" id="PF13738">
    <property type="entry name" value="Pyr_redox_3"/>
    <property type="match status" value="1"/>
</dbReference>
<dbReference type="PANTHER" id="PTHR43539:SF26">
    <property type="entry name" value="MONOOXYGENASE, PUTATIVE-RELATED"/>
    <property type="match status" value="1"/>
</dbReference>
<dbReference type="GO" id="GO:0004497">
    <property type="term" value="F:monooxygenase activity"/>
    <property type="evidence" value="ECO:0007669"/>
    <property type="project" value="UniProtKB-KW"/>
</dbReference>
<sequence length="634" mass="70456">MAPSVIEPVQEDAFRTTSTKLKTFVLDHDRVPKPVADNFMYDFKYNHALPTVGELGIAIPENCDAQKEAEGIVSRLENATSQADPDAFANLFLDYGVWRDKLAFTWDHRTFNFRQAILKAATDLLARTKASGFSFLTPAPKIDRPYPDYAVLQFVVKFETALVHASAVINAVLTTDGWKIYTMHTVAEGLKDFPEQHAPDGHMTGVTSWESQRAQATDKAEPYVLIVGGGQNGLAMAARCKLLGLEALIIEKSEEVGDVWKKRYEYLSLHFPHWPDALPYFNYPAHWPAYTPAQKQALYMQWYASALELNVWTSSTVDTATQNGDGWTVTVNKQGESRTLHPMHVVMCTSLCGLPSTPSVPGMADFKGEIRHSSAHDSSKGFKKVLVVGTSSSAFDTAYECARLGIDVTMLQRSPTYVMSLTHSVPRMMGGYKPREDGTRPDLEEQDRLFFSMPVGPGEELGRRLAKTLEDLDKPLLEALNARGLRTWRGQRGTGNGTLGQTRNGGFYFDAGACDEIISGRIRVEPGYVERFTADKVILSDDRERDYDLVVFATGFSNTIDSIRATLGDDIANKVGPIWGIDEEGEYKTAYRETGVDNLWLMVGFLPMTRYASKLLALRIKALAEGISPPPYKV</sequence>
<dbReference type="PANTHER" id="PTHR43539">
    <property type="entry name" value="FLAVIN-BINDING MONOOXYGENASE-LIKE PROTEIN (AFU_ORTHOLOGUE AFUA_4G09220)"/>
    <property type="match status" value="1"/>
</dbReference>
<keyword evidence="1" id="KW-0560">Oxidoreductase</keyword>
<dbReference type="Proteomes" id="UP000770015">
    <property type="component" value="Unassembled WGS sequence"/>
</dbReference>
<keyword evidence="2" id="KW-0503">Monooxygenase</keyword>
<dbReference type="InterPro" id="IPR036188">
    <property type="entry name" value="FAD/NAD-bd_sf"/>
</dbReference>